<dbReference type="AlphaFoldDB" id="A0A838L130"/>
<name>A0A838L130_9SPHN</name>
<dbReference type="Proteomes" id="UP000570166">
    <property type="component" value="Unassembled WGS sequence"/>
</dbReference>
<proteinExistence type="predicted"/>
<reference evidence="1 2" key="1">
    <citation type="submission" date="2020-07" db="EMBL/GenBank/DDBJ databases">
        <authorList>
            <person name="Sun Q."/>
        </authorList>
    </citation>
    <scope>NUCLEOTIDE SEQUENCE [LARGE SCALE GENOMIC DNA]</scope>
    <source>
        <strain evidence="1 2">CGMCC 1.13654</strain>
    </source>
</reference>
<protein>
    <submittedName>
        <fullName evidence="1">Uncharacterized protein</fullName>
    </submittedName>
</protein>
<evidence type="ECO:0000313" key="2">
    <source>
        <dbReference type="Proteomes" id="UP000570166"/>
    </source>
</evidence>
<evidence type="ECO:0000313" key="1">
    <source>
        <dbReference type="EMBL" id="MBA2932904.1"/>
    </source>
</evidence>
<sequence length="93" mass="10313">MLIDELAGGQAIHLSARHLVQDAMTREQKAIAIIPSRPEQHMIVDCFDVGHDGSTRIPVFRAQKRPVRNFGAFERLCAQGASIRPRIARGIPT</sequence>
<comment type="caution">
    <text evidence="1">The sequence shown here is derived from an EMBL/GenBank/DDBJ whole genome shotgun (WGS) entry which is preliminary data.</text>
</comment>
<gene>
    <name evidence="1" type="ORF">HZF05_02225</name>
</gene>
<dbReference type="EMBL" id="JACEIB010000001">
    <property type="protein sequence ID" value="MBA2932904.1"/>
    <property type="molecule type" value="Genomic_DNA"/>
</dbReference>
<keyword evidence="2" id="KW-1185">Reference proteome</keyword>
<organism evidence="1 2">
    <name type="scientific">Sphingomonas chungangi</name>
    <dbReference type="NCBI Taxonomy" id="2683589"/>
    <lineage>
        <taxon>Bacteria</taxon>
        <taxon>Pseudomonadati</taxon>
        <taxon>Pseudomonadota</taxon>
        <taxon>Alphaproteobacteria</taxon>
        <taxon>Sphingomonadales</taxon>
        <taxon>Sphingomonadaceae</taxon>
        <taxon>Sphingomonas</taxon>
    </lineage>
</organism>
<accession>A0A838L130</accession>